<reference evidence="2 3" key="1">
    <citation type="submission" date="2020-08" db="EMBL/GenBank/DDBJ databases">
        <title>Genomic Encyclopedia of Type Strains, Phase IV (KMG-IV): sequencing the most valuable type-strain genomes for metagenomic binning, comparative biology and taxonomic classification.</title>
        <authorList>
            <person name="Goeker M."/>
        </authorList>
    </citation>
    <scope>NUCLEOTIDE SEQUENCE [LARGE SCALE GENOMIC DNA]</scope>
    <source>
        <strain evidence="2 3">DSM 102234</strain>
    </source>
</reference>
<dbReference type="InterPro" id="IPR038740">
    <property type="entry name" value="BioF2-like_GNAT_dom"/>
</dbReference>
<protein>
    <recommendedName>
        <fullName evidence="1">BioF2-like acetyltransferase domain-containing protein</fullName>
    </recommendedName>
</protein>
<dbReference type="SUPFAM" id="SSF55729">
    <property type="entry name" value="Acyl-CoA N-acyltransferases (Nat)"/>
    <property type="match status" value="1"/>
</dbReference>
<keyword evidence="3" id="KW-1185">Reference proteome</keyword>
<name>A0A7W6E342_9RHOB</name>
<evidence type="ECO:0000313" key="2">
    <source>
        <dbReference type="EMBL" id="MBB3993892.1"/>
    </source>
</evidence>
<dbReference type="InterPro" id="IPR050644">
    <property type="entry name" value="PG_Glycine_Bridge_Synth"/>
</dbReference>
<gene>
    <name evidence="2" type="ORF">GGR95_001523</name>
</gene>
<dbReference type="RefSeq" id="WP_184564387.1">
    <property type="nucleotide sequence ID" value="NZ_JACIEI010000003.1"/>
</dbReference>
<comment type="caution">
    <text evidence="2">The sequence shown here is derived from an EMBL/GenBank/DDBJ whole genome shotgun (WGS) entry which is preliminary data.</text>
</comment>
<evidence type="ECO:0000313" key="3">
    <source>
        <dbReference type="Proteomes" id="UP000530268"/>
    </source>
</evidence>
<evidence type="ECO:0000259" key="1">
    <source>
        <dbReference type="Pfam" id="PF13480"/>
    </source>
</evidence>
<accession>A0A7W6E342</accession>
<proteinExistence type="predicted"/>
<feature type="domain" description="BioF2-like acetyltransferase" evidence="1">
    <location>
        <begin position="157"/>
        <end position="241"/>
    </location>
</feature>
<dbReference type="Gene3D" id="3.40.630.30">
    <property type="match status" value="1"/>
</dbReference>
<dbReference type="EMBL" id="JACIEI010000003">
    <property type="protein sequence ID" value="MBB3993892.1"/>
    <property type="molecule type" value="Genomic_DNA"/>
</dbReference>
<dbReference type="InterPro" id="IPR016181">
    <property type="entry name" value="Acyl_CoA_acyltransferase"/>
</dbReference>
<dbReference type="PANTHER" id="PTHR36174:SF1">
    <property type="entry name" value="LIPID II:GLYCINE GLYCYLTRANSFERASE"/>
    <property type="match status" value="1"/>
</dbReference>
<sequence length="274" mass="30149">MFDASHARPAHSLLQDRAFATAVMLCGQTPVILPSGLTLFRRRLAGVPLLMLPRADPPPDLPAQLAQASLQRQPLILSPERPCALPRVIPIAAARKVFHVNLSPPQATRRAALHQNWRHQLGQAEASPLRVLHRPLSPDHPLLALEAKQASSQRYQSWPTALTSAFAQTSPDQTHLFTALLRGHPVAYMLFLTHGSAATYHIGHSTAMGRTTRAHNLLLWQAMNALADRGIRSLDLGVETTPEIDRFKRRAGASVHTTGGTWLRWTPLAQNRCA</sequence>
<organism evidence="2 3">
    <name type="scientific">Sulfitobacter undariae</name>
    <dbReference type="NCBI Taxonomy" id="1563671"/>
    <lineage>
        <taxon>Bacteria</taxon>
        <taxon>Pseudomonadati</taxon>
        <taxon>Pseudomonadota</taxon>
        <taxon>Alphaproteobacteria</taxon>
        <taxon>Rhodobacterales</taxon>
        <taxon>Roseobacteraceae</taxon>
        <taxon>Sulfitobacter</taxon>
    </lineage>
</organism>
<dbReference type="PANTHER" id="PTHR36174">
    <property type="entry name" value="LIPID II:GLYCINE GLYCYLTRANSFERASE"/>
    <property type="match status" value="1"/>
</dbReference>
<dbReference type="Pfam" id="PF13480">
    <property type="entry name" value="Acetyltransf_6"/>
    <property type="match status" value="1"/>
</dbReference>
<dbReference type="AlphaFoldDB" id="A0A7W6E342"/>
<dbReference type="Proteomes" id="UP000530268">
    <property type="component" value="Unassembled WGS sequence"/>
</dbReference>